<dbReference type="GO" id="GO:0005198">
    <property type="term" value="F:structural molecule activity"/>
    <property type="evidence" value="ECO:0007669"/>
    <property type="project" value="InterPro"/>
</dbReference>
<dbReference type="Proteomes" id="UP000314987">
    <property type="component" value="Unassembled WGS sequence"/>
</dbReference>
<evidence type="ECO:0000256" key="2">
    <source>
        <dbReference type="ARBA" id="ARBA00022744"/>
    </source>
</evidence>
<evidence type="ECO:0000313" key="6">
    <source>
        <dbReference type="Proteomes" id="UP000314987"/>
    </source>
</evidence>
<dbReference type="GO" id="GO:0045095">
    <property type="term" value="C:keratin filament"/>
    <property type="evidence" value="ECO:0007669"/>
    <property type="project" value="UniProtKB-UniRule"/>
</dbReference>
<organism evidence="5 6">
    <name type="scientific">Vombatus ursinus</name>
    <name type="common">Common wombat</name>
    <dbReference type="NCBI Taxonomy" id="29139"/>
    <lineage>
        <taxon>Eukaryota</taxon>
        <taxon>Metazoa</taxon>
        <taxon>Chordata</taxon>
        <taxon>Craniata</taxon>
        <taxon>Vertebrata</taxon>
        <taxon>Euteleostomi</taxon>
        <taxon>Mammalia</taxon>
        <taxon>Metatheria</taxon>
        <taxon>Diprotodontia</taxon>
        <taxon>Vombatidae</taxon>
        <taxon>Vombatus</taxon>
    </lineage>
</organism>
<evidence type="ECO:0000256" key="1">
    <source>
        <dbReference type="ARBA" id="ARBA00022737"/>
    </source>
</evidence>
<keyword evidence="6" id="KW-1185">Reference proteome</keyword>
<proteinExistence type="inferred from homology"/>
<dbReference type="GO" id="GO:0005829">
    <property type="term" value="C:cytosol"/>
    <property type="evidence" value="ECO:0007669"/>
    <property type="project" value="UniProtKB-ARBA"/>
</dbReference>
<comment type="subunit">
    <text evidence="4">Interacts with hair keratins.</text>
</comment>
<dbReference type="Pfam" id="PF05287">
    <property type="entry name" value="PMG"/>
    <property type="match status" value="1"/>
</dbReference>
<evidence type="ECO:0000313" key="5">
    <source>
        <dbReference type="Ensembl" id="ENSVURP00010030521.1"/>
    </source>
</evidence>
<reference evidence="5" key="2">
    <citation type="submission" date="2025-08" db="UniProtKB">
        <authorList>
            <consortium name="Ensembl"/>
        </authorList>
    </citation>
    <scope>IDENTIFICATION</scope>
</reference>
<dbReference type="InterPro" id="IPR007659">
    <property type="entry name" value="Keratin_matx"/>
</dbReference>
<protein>
    <recommendedName>
        <fullName evidence="4">Keratin-associated protein</fullName>
    </recommendedName>
</protein>
<reference evidence="6" key="1">
    <citation type="submission" date="2018-12" db="EMBL/GenBank/DDBJ databases">
        <authorList>
            <person name="Yazar S."/>
        </authorList>
    </citation>
    <scope>NUCLEOTIDE SEQUENCE [LARGE SCALE GENOMIC DNA]</scope>
</reference>
<keyword evidence="1" id="KW-0677">Repeat</keyword>
<dbReference type="PANTHER" id="PTHR23260">
    <property type="entry name" value="KERATIN ASSOCIATED PROTEIN 3-3-RELATED"/>
    <property type="match status" value="1"/>
</dbReference>
<accession>A0A4X2M8F2</accession>
<evidence type="ECO:0000256" key="4">
    <source>
        <dbReference type="RuleBase" id="RU369044"/>
    </source>
</evidence>
<comment type="similarity">
    <text evidence="3 4">Belongs to the PMG family.</text>
</comment>
<name>A0A4X2M8F2_VOMUR</name>
<sequence>NSENDFIKFPEVVSFQNYLPRIRGDQCNIPTVVSAVPRETECQNGIYLPSSFQGSSWLLDHCRETCCEPTSCRPSCYPNITCTSGTSQVTSCQQTTCHASRPFQISFSRPCTFVSSSCRPRGGVSSVFQPTCSITRTYERPCASNCRPTC</sequence>
<dbReference type="InterPro" id="IPR007951">
    <property type="entry name" value="KRTAP_PMG"/>
</dbReference>
<dbReference type="PANTHER" id="PTHR23260:SF9">
    <property type="entry name" value="KERATIN-ASSOCIATED PROTEIN 11-1"/>
    <property type="match status" value="1"/>
</dbReference>
<evidence type="ECO:0000256" key="3">
    <source>
        <dbReference type="ARBA" id="ARBA00034495"/>
    </source>
</evidence>
<dbReference type="AlphaFoldDB" id="A0A4X2M8F2"/>
<dbReference type="OMA" id="CQPVGGI"/>
<keyword evidence="2 4" id="KW-0416">Keratin</keyword>
<comment type="function">
    <text evidence="4">In the hair cortex, hair keratin intermediate filaments are embedded in an interfilamentous matrix, consisting of hair keratin-associated proteins (KRTAP), which are essential for the formation of a rigid and resistant hair shaft through their extensive disulfide bond cross-linking with abundant cysteine residues of hair keratins. The matrix proteins include the high-sulfur and high-glycine-tyrosine keratins.</text>
</comment>
<reference evidence="5" key="3">
    <citation type="submission" date="2025-09" db="UniProtKB">
        <authorList>
            <consortium name="Ensembl"/>
        </authorList>
    </citation>
    <scope>IDENTIFICATION</scope>
</reference>
<dbReference type="GeneTree" id="ENSGT00730000111463"/>
<dbReference type="Ensembl" id="ENSVURT00010034748.1">
    <property type="protein sequence ID" value="ENSVURP00010030521.1"/>
    <property type="gene ID" value="ENSVURG00010023339.1"/>
</dbReference>
<dbReference type="STRING" id="29139.ENSVURP00010030521"/>